<dbReference type="Pfam" id="PF03061">
    <property type="entry name" value="4HBT"/>
    <property type="match status" value="2"/>
</dbReference>
<gene>
    <name evidence="4" type="ORF">INT45_007110</name>
</gene>
<sequence length="521" mass="58876">MRLFTSVYELIRTLWVKFIFFIAEPIFPLLLPDPYTRAGNVRVEAKPAHESRVTMTEIISPHHCNVKGLCRAGSIMAWVDIAAGIAAKRHASSPSVTRSIDDVAFLHPVKDGDILTIQASVNKSWRTSMEVGVKVEAYTPLTGERFFVAHAYLTFVALSPRPQPKTYLGIKWVEHRPTSVPGLTPNSDMEKKRYEMAEKRRQSRLKEKKKPDLQSIRDLMRDWSQGLREHAHQHIAAIKSHPAFQPRPSIDESTEKKQQQLYSSLSSNTANSGVYSEGEQEEEEPSSETTTIQIEPEEPSNTSINTNKNEQSQQLTVQDDQQQKEKRKRRKRYSMDPVMQLPFLEAPMETTFAEMVELVMPQHANTLNITFGGVVIQWLEQCALASANRLTRAYLLTASIDSLSFVTPTHVGDVVTIRSIVSRAYSSSMEIYVSMEAENLQTGETHFTNDAFFTIVAIDKEHIPVRIPKAIPRTEAEMKLFEGGIQRREKRLEQKVELIDLVNSASNQGLAAPYISIPISS</sequence>
<dbReference type="GO" id="GO:0005829">
    <property type="term" value="C:cytosol"/>
    <property type="evidence" value="ECO:0007669"/>
    <property type="project" value="TreeGrafter"/>
</dbReference>
<evidence type="ECO:0000256" key="2">
    <source>
        <dbReference type="SAM" id="MobiDB-lite"/>
    </source>
</evidence>
<feature type="compositionally biased region" description="Basic and acidic residues" evidence="2">
    <location>
        <begin position="249"/>
        <end position="258"/>
    </location>
</feature>
<comment type="caution">
    <text evidence="4">The sequence shown here is derived from an EMBL/GenBank/DDBJ whole genome shotgun (WGS) entry which is preliminary data.</text>
</comment>
<feature type="compositionally biased region" description="Low complexity" evidence="2">
    <location>
        <begin position="311"/>
        <end position="320"/>
    </location>
</feature>
<dbReference type="InterPro" id="IPR033120">
    <property type="entry name" value="HOTDOG_ACOT"/>
</dbReference>
<feature type="domain" description="HotDog ACOT-type" evidence="3">
    <location>
        <begin position="349"/>
        <end position="461"/>
    </location>
</feature>
<dbReference type="Gene3D" id="3.10.129.10">
    <property type="entry name" value="Hotdog Thioesterase"/>
    <property type="match status" value="2"/>
</dbReference>
<accession>A0A8H7SAZ2</accession>
<dbReference type="PANTHER" id="PTHR11049:SF16">
    <property type="entry name" value="PROTEIN VDLD"/>
    <property type="match status" value="1"/>
</dbReference>
<dbReference type="InterPro" id="IPR029069">
    <property type="entry name" value="HotDog_dom_sf"/>
</dbReference>
<dbReference type="Proteomes" id="UP000646827">
    <property type="component" value="Unassembled WGS sequence"/>
</dbReference>
<feature type="compositionally biased region" description="Polar residues" evidence="2">
    <location>
        <begin position="301"/>
        <end position="310"/>
    </location>
</feature>
<evidence type="ECO:0000256" key="1">
    <source>
        <dbReference type="ARBA" id="ARBA00022801"/>
    </source>
</evidence>
<feature type="region of interest" description="Disordered" evidence="2">
    <location>
        <begin position="240"/>
        <end position="334"/>
    </location>
</feature>
<dbReference type="GO" id="GO:0052816">
    <property type="term" value="F:long-chain fatty acyl-CoA hydrolase activity"/>
    <property type="evidence" value="ECO:0007669"/>
    <property type="project" value="TreeGrafter"/>
</dbReference>
<keyword evidence="5" id="KW-1185">Reference proteome</keyword>
<dbReference type="InterPro" id="IPR006683">
    <property type="entry name" value="Thioestr_dom"/>
</dbReference>
<evidence type="ECO:0000259" key="3">
    <source>
        <dbReference type="PROSITE" id="PS51770"/>
    </source>
</evidence>
<proteinExistence type="predicted"/>
<dbReference type="GO" id="GO:0006637">
    <property type="term" value="P:acyl-CoA metabolic process"/>
    <property type="evidence" value="ECO:0007669"/>
    <property type="project" value="TreeGrafter"/>
</dbReference>
<evidence type="ECO:0000313" key="4">
    <source>
        <dbReference type="EMBL" id="KAG2225866.1"/>
    </source>
</evidence>
<dbReference type="CDD" id="cd03442">
    <property type="entry name" value="BFIT_BACH"/>
    <property type="match status" value="2"/>
</dbReference>
<dbReference type="InterPro" id="IPR040170">
    <property type="entry name" value="Cytosol_ACT"/>
</dbReference>
<dbReference type="AlphaFoldDB" id="A0A8H7SAZ2"/>
<dbReference type="EMBL" id="JAEPRB010000023">
    <property type="protein sequence ID" value="KAG2225866.1"/>
    <property type="molecule type" value="Genomic_DNA"/>
</dbReference>
<protein>
    <recommendedName>
        <fullName evidence="3">HotDog ACOT-type domain-containing protein</fullName>
    </recommendedName>
</protein>
<dbReference type="PROSITE" id="PS51770">
    <property type="entry name" value="HOTDOG_ACOT"/>
    <property type="match status" value="2"/>
</dbReference>
<dbReference type="PANTHER" id="PTHR11049">
    <property type="entry name" value="ACYL COENZYME A THIOESTER HYDROLASE"/>
    <property type="match status" value="1"/>
</dbReference>
<dbReference type="SUPFAM" id="SSF54637">
    <property type="entry name" value="Thioesterase/thiol ester dehydrase-isomerase"/>
    <property type="match status" value="2"/>
</dbReference>
<organism evidence="4 5">
    <name type="scientific">Circinella minor</name>
    <dbReference type="NCBI Taxonomy" id="1195481"/>
    <lineage>
        <taxon>Eukaryota</taxon>
        <taxon>Fungi</taxon>
        <taxon>Fungi incertae sedis</taxon>
        <taxon>Mucoromycota</taxon>
        <taxon>Mucoromycotina</taxon>
        <taxon>Mucoromycetes</taxon>
        <taxon>Mucorales</taxon>
        <taxon>Lichtheimiaceae</taxon>
        <taxon>Circinella</taxon>
    </lineage>
</organism>
<feature type="domain" description="HotDog ACOT-type" evidence="3">
    <location>
        <begin position="49"/>
        <end position="161"/>
    </location>
</feature>
<name>A0A8H7SAZ2_9FUNG</name>
<keyword evidence="1" id="KW-0378">Hydrolase</keyword>
<evidence type="ECO:0000313" key="5">
    <source>
        <dbReference type="Proteomes" id="UP000646827"/>
    </source>
</evidence>
<reference evidence="4 5" key="1">
    <citation type="submission" date="2020-12" db="EMBL/GenBank/DDBJ databases">
        <title>Metabolic potential, ecology and presence of endohyphal bacteria is reflected in genomic diversity of Mucoromycotina.</title>
        <authorList>
            <person name="Muszewska A."/>
            <person name="Okrasinska A."/>
            <person name="Steczkiewicz K."/>
            <person name="Drgas O."/>
            <person name="Orlowska M."/>
            <person name="Perlinska-Lenart U."/>
            <person name="Aleksandrzak-Piekarczyk T."/>
            <person name="Szatraj K."/>
            <person name="Zielenkiewicz U."/>
            <person name="Pilsyk S."/>
            <person name="Malc E."/>
            <person name="Mieczkowski P."/>
            <person name="Kruszewska J.S."/>
            <person name="Biernat P."/>
            <person name="Pawlowska J."/>
        </authorList>
    </citation>
    <scope>NUCLEOTIDE SEQUENCE [LARGE SCALE GENOMIC DNA]</scope>
    <source>
        <strain evidence="4 5">CBS 142.35</strain>
    </source>
</reference>
<dbReference type="OrthoDB" id="3184331at2759"/>